<dbReference type="SUPFAM" id="SSF53335">
    <property type="entry name" value="S-adenosyl-L-methionine-dependent methyltransferases"/>
    <property type="match status" value="1"/>
</dbReference>
<evidence type="ECO:0008006" key="2">
    <source>
        <dbReference type="Google" id="ProtNLM"/>
    </source>
</evidence>
<sequence length="460" mass="52863">MNNRRLPSSFRDPSGFLFFRDGSLYRQVNTGYRENYDHLMNSGLYETLVGGALLIPHQEVDVESNCSGKVYKIIKPELIPFVSYPYEWCFSQLKDAALATLDIQRRSLDVGMSLKDCSAYNIQSMKGRPVLIDTLSFERYRDGQPWVAYRQFCQHFLAPLALMSYRDIRLNQLLKIYLDGIPLDLTSSLLTVRTRFVFSLLSHIHLHAKSQKYFADKTVDRTAHKMTRQSLLGLIDSLESAVRRLKWDAKGTEWANYYRDSSYSPSALEHKRQLVSQFLDTVHPRTVWDLGANVGMFSRVASKKGICTVSFDIDPAAVEKNYIECVKRGETNILPLVLDLTNPSPSIGWENKERMSIFERGPADMVLALALVHHLAISNNLPFNELVSTLSTICSWLAVEFVPKSDPQVARLLSTRDDIFPDYTQQTFESEFRRQFTIMSSVRIRDSERMMYLMRRKGSP</sequence>
<evidence type="ECO:0000313" key="1">
    <source>
        <dbReference type="EMBL" id="KKN13625.1"/>
    </source>
</evidence>
<name>A0A0F9N263_9ZZZZ</name>
<dbReference type="Gene3D" id="3.40.50.150">
    <property type="entry name" value="Vaccinia Virus protein VP39"/>
    <property type="match status" value="1"/>
</dbReference>
<organism evidence="1">
    <name type="scientific">marine sediment metagenome</name>
    <dbReference type="NCBI Taxonomy" id="412755"/>
    <lineage>
        <taxon>unclassified sequences</taxon>
        <taxon>metagenomes</taxon>
        <taxon>ecological metagenomes</taxon>
    </lineage>
</organism>
<dbReference type="InterPro" id="IPR029063">
    <property type="entry name" value="SAM-dependent_MTases_sf"/>
</dbReference>
<comment type="caution">
    <text evidence="1">The sequence shown here is derived from an EMBL/GenBank/DDBJ whole genome shotgun (WGS) entry which is preliminary data.</text>
</comment>
<dbReference type="EMBL" id="LAZR01003902">
    <property type="protein sequence ID" value="KKN13625.1"/>
    <property type="molecule type" value="Genomic_DNA"/>
</dbReference>
<gene>
    <name evidence="1" type="ORF">LCGC14_1004510</name>
</gene>
<proteinExistence type="predicted"/>
<reference evidence="1" key="1">
    <citation type="journal article" date="2015" name="Nature">
        <title>Complex archaea that bridge the gap between prokaryotes and eukaryotes.</title>
        <authorList>
            <person name="Spang A."/>
            <person name="Saw J.H."/>
            <person name="Jorgensen S.L."/>
            <person name="Zaremba-Niedzwiedzka K."/>
            <person name="Martijn J."/>
            <person name="Lind A.E."/>
            <person name="van Eijk R."/>
            <person name="Schleper C."/>
            <person name="Guy L."/>
            <person name="Ettema T.J."/>
        </authorList>
    </citation>
    <scope>NUCLEOTIDE SEQUENCE</scope>
</reference>
<dbReference type="AlphaFoldDB" id="A0A0F9N263"/>
<protein>
    <recommendedName>
        <fullName evidence="2">SAM-dependent methyltransferase</fullName>
    </recommendedName>
</protein>
<accession>A0A0F9N263</accession>